<dbReference type="SMART" id="SM00220">
    <property type="entry name" value="S_TKc"/>
    <property type="match status" value="1"/>
</dbReference>
<dbReference type="InterPro" id="IPR011009">
    <property type="entry name" value="Kinase-like_dom_sf"/>
</dbReference>
<reference evidence="5" key="1">
    <citation type="journal article" date="2019" name="Plant J.">
        <title>Chlorella vulgaris genome assembly and annotation reveals the molecular basis for metabolic acclimation to high light conditions.</title>
        <authorList>
            <person name="Cecchin M."/>
            <person name="Marcolungo L."/>
            <person name="Rossato M."/>
            <person name="Girolomoni L."/>
            <person name="Cosentino E."/>
            <person name="Cuine S."/>
            <person name="Li-Beisson Y."/>
            <person name="Delledonne M."/>
            <person name="Ballottari M."/>
        </authorList>
    </citation>
    <scope>NUCLEOTIDE SEQUENCE</scope>
    <source>
        <strain evidence="5">211/11P</strain>
    </source>
</reference>
<dbReference type="InterPro" id="IPR008271">
    <property type="entry name" value="Ser/Thr_kinase_AS"/>
</dbReference>
<evidence type="ECO:0000313" key="5">
    <source>
        <dbReference type="EMBL" id="KAI3425954.1"/>
    </source>
</evidence>
<evidence type="ECO:0000313" key="6">
    <source>
        <dbReference type="Proteomes" id="UP001055712"/>
    </source>
</evidence>
<gene>
    <name evidence="5" type="ORF">D9Q98_007924</name>
</gene>
<reference evidence="5" key="2">
    <citation type="submission" date="2020-11" db="EMBL/GenBank/DDBJ databases">
        <authorList>
            <person name="Cecchin M."/>
            <person name="Marcolungo L."/>
            <person name="Rossato M."/>
            <person name="Girolomoni L."/>
            <person name="Cosentino E."/>
            <person name="Cuine S."/>
            <person name="Li-Beisson Y."/>
            <person name="Delledonne M."/>
            <person name="Ballottari M."/>
        </authorList>
    </citation>
    <scope>NUCLEOTIDE SEQUENCE</scope>
    <source>
        <strain evidence="5">211/11P</strain>
        <tissue evidence="5">Whole cell</tissue>
    </source>
</reference>
<feature type="compositionally biased region" description="Acidic residues" evidence="3">
    <location>
        <begin position="206"/>
        <end position="215"/>
    </location>
</feature>
<dbReference type="EC" id="2.7.11.1" evidence="2"/>
<dbReference type="AlphaFoldDB" id="A0A9D4YTV0"/>
<proteinExistence type="inferred from homology"/>
<dbReference type="InterPro" id="IPR000719">
    <property type="entry name" value="Prot_kinase_dom"/>
</dbReference>
<feature type="region of interest" description="Disordered" evidence="3">
    <location>
        <begin position="134"/>
        <end position="183"/>
    </location>
</feature>
<dbReference type="PROSITE" id="PS00108">
    <property type="entry name" value="PROTEIN_KINASE_ST"/>
    <property type="match status" value="1"/>
</dbReference>
<feature type="region of interest" description="Disordered" evidence="3">
    <location>
        <begin position="318"/>
        <end position="340"/>
    </location>
</feature>
<feature type="region of interest" description="Disordered" evidence="3">
    <location>
        <begin position="196"/>
        <end position="232"/>
    </location>
</feature>
<feature type="domain" description="Protein kinase" evidence="4">
    <location>
        <begin position="353"/>
        <end position="708"/>
    </location>
</feature>
<dbReference type="SUPFAM" id="SSF56112">
    <property type="entry name" value="Protein kinase-like (PK-like)"/>
    <property type="match status" value="1"/>
</dbReference>
<keyword evidence="6" id="KW-1185">Reference proteome</keyword>
<feature type="compositionally biased region" description="Polar residues" evidence="3">
    <location>
        <begin position="134"/>
        <end position="151"/>
    </location>
</feature>
<dbReference type="Gene3D" id="1.10.510.10">
    <property type="entry name" value="Transferase(Phosphotransferase) domain 1"/>
    <property type="match status" value="1"/>
</dbReference>
<evidence type="ECO:0000256" key="3">
    <source>
        <dbReference type="SAM" id="MobiDB-lite"/>
    </source>
</evidence>
<evidence type="ECO:0000256" key="2">
    <source>
        <dbReference type="ARBA" id="ARBA00012513"/>
    </source>
</evidence>
<comment type="similarity">
    <text evidence="1">Belongs to the protein kinase superfamily. CK1 Ser/Thr protein kinase family. Casein kinase I subfamily.</text>
</comment>
<evidence type="ECO:0000259" key="4">
    <source>
        <dbReference type="PROSITE" id="PS50011"/>
    </source>
</evidence>
<dbReference type="Proteomes" id="UP001055712">
    <property type="component" value="Unassembled WGS sequence"/>
</dbReference>
<dbReference type="PROSITE" id="PS50011">
    <property type="entry name" value="PROTEIN_KINASE_DOM"/>
    <property type="match status" value="1"/>
</dbReference>
<dbReference type="PANTHER" id="PTHR11909">
    <property type="entry name" value="CASEIN KINASE-RELATED"/>
    <property type="match status" value="1"/>
</dbReference>
<evidence type="ECO:0000256" key="1">
    <source>
        <dbReference type="ARBA" id="ARBA00005926"/>
    </source>
</evidence>
<dbReference type="GO" id="GO:0005524">
    <property type="term" value="F:ATP binding"/>
    <property type="evidence" value="ECO:0007669"/>
    <property type="project" value="InterPro"/>
</dbReference>
<accession>A0A9D4YTV0</accession>
<dbReference type="EMBL" id="SIDB01000011">
    <property type="protein sequence ID" value="KAI3425954.1"/>
    <property type="molecule type" value="Genomic_DNA"/>
</dbReference>
<dbReference type="GO" id="GO:0004674">
    <property type="term" value="F:protein serine/threonine kinase activity"/>
    <property type="evidence" value="ECO:0007669"/>
    <property type="project" value="UniProtKB-EC"/>
</dbReference>
<name>A0A9D4YTV0_CHLVU</name>
<dbReference type="OrthoDB" id="549116at2759"/>
<comment type="caution">
    <text evidence="5">The sequence shown here is derived from an EMBL/GenBank/DDBJ whole genome shotgun (WGS) entry which is preliminary data.</text>
</comment>
<dbReference type="Pfam" id="PF00069">
    <property type="entry name" value="Pkinase"/>
    <property type="match status" value="1"/>
</dbReference>
<dbReference type="InterPro" id="IPR050235">
    <property type="entry name" value="CK1_Ser-Thr_kinase"/>
</dbReference>
<sequence length="708" mass="73055">MTTLSPTESLAAAVDDMLEAVVCVALGPTPKRNVPSPKAQVPNEPMSRSQGLRTALYQALQADDCDTEAPAAKRTKWTLAAQPAAPTATAAFCERQLAAGGHAPVATVDLEAAVGELLGGDSWVQLPCTHPSSTHLLGATQSPSIHPSSTHLPGATQPLPGPTAQAPTGQSEPHAAAPTTTTTAAAPTTTIAAALSSNAAPTTTVAEEEDLELDVEPTQPVSSGAGDSVAPASGLAPTGYVAPTCQPLPGSEPTVQLAAHCPAAGSAPACLAAGAAALVRHGSGHAAPKLVLPACLPTTTSPATSDGFEVLAAGCMHEESDSAEELSPESMAEAAESGMNAPVPPPECIAQYHLRGKKAGSGGLGVVYPAQHAPSGHQVALKLGNAFDSADGPRDFTWTTFTTEWNTYCDLAGKHLPWAATAFECGLVRRGSGIAPWITLSLLGPSLHDLNQKGQAAPALYGFARGMLSALKGLHSEGFVHNDVKPANFCVPAGFDPAAAVTVSSATAVGSGLASQGSATAAVWSVERQQPALPVFLIDFGFAFRPDPATAGQPMDFVGTPDFASSDALRGLRPGWRDDLEALGYTLLELALKDLPWDITKHSTQHDSKGKPREISCWSGEELARMAARRDAVWRRLVRAGEVPSWLVHWVGYCRQLRVTDAPDYSALLGFITAGEREAATLAHAVQAMQAAQGKAAVAPAAWACREE</sequence>
<organism evidence="5 6">
    <name type="scientific">Chlorella vulgaris</name>
    <name type="common">Green alga</name>
    <dbReference type="NCBI Taxonomy" id="3077"/>
    <lineage>
        <taxon>Eukaryota</taxon>
        <taxon>Viridiplantae</taxon>
        <taxon>Chlorophyta</taxon>
        <taxon>core chlorophytes</taxon>
        <taxon>Trebouxiophyceae</taxon>
        <taxon>Chlorellales</taxon>
        <taxon>Chlorellaceae</taxon>
        <taxon>Chlorella clade</taxon>
        <taxon>Chlorella</taxon>
    </lineage>
</organism>
<protein>
    <recommendedName>
        <fullName evidence="2">non-specific serine/threonine protein kinase</fullName>
        <ecNumber evidence="2">2.7.11.1</ecNumber>
    </recommendedName>
</protein>